<evidence type="ECO:0000313" key="5">
    <source>
        <dbReference type="EMBL" id="RHK39021.1"/>
    </source>
</evidence>
<feature type="transmembrane region" description="Helical" evidence="1">
    <location>
        <begin position="50"/>
        <end position="71"/>
    </location>
</feature>
<dbReference type="RefSeq" id="WP_005343357.1">
    <property type="nucleotide sequence ID" value="NZ_BLYK01000125.1"/>
</dbReference>
<keyword evidence="1" id="KW-0812">Transmembrane</keyword>
<accession>A0A174LBX9</accession>
<name>A0A174LBX9_9FIRM</name>
<evidence type="ECO:0000313" key="3">
    <source>
        <dbReference type="EMBL" id="CUP21732.1"/>
    </source>
</evidence>
<sequence length="89" mass="10187">MKKLTRQEKHEQCIREIRGTLVVVAICCVWHISSAFLLNGTGLYFLGMPAWFSVSTLGTIVLSLLGVWYLLKKVFIDFEYEDEEEGGEE</sequence>
<keyword evidence="1" id="KW-0472">Membrane</keyword>
<dbReference type="EMBL" id="QRNJ01000029">
    <property type="protein sequence ID" value="RHK39021.1"/>
    <property type="molecule type" value="Genomic_DNA"/>
</dbReference>
<dbReference type="Proteomes" id="UP000095679">
    <property type="component" value="Unassembled WGS sequence"/>
</dbReference>
<feature type="transmembrane region" description="Helical" evidence="1">
    <location>
        <begin position="21"/>
        <end position="38"/>
    </location>
</feature>
<evidence type="ECO:0000313" key="6">
    <source>
        <dbReference type="Proteomes" id="UP000095390"/>
    </source>
</evidence>
<proteinExistence type="predicted"/>
<evidence type="ECO:0000313" key="7">
    <source>
        <dbReference type="Proteomes" id="UP000095679"/>
    </source>
</evidence>
<evidence type="ECO:0000313" key="2">
    <source>
        <dbReference type="EMBL" id="CUM91615.1"/>
    </source>
</evidence>
<evidence type="ECO:0000313" key="8">
    <source>
        <dbReference type="Proteomes" id="UP000283497"/>
    </source>
</evidence>
<gene>
    <name evidence="5" type="ORF">DW068_08380</name>
    <name evidence="4" type="ORF">DW972_01370</name>
    <name evidence="3" type="ORF">ERS852450_03273</name>
    <name evidence="2" type="ORF">ERS852578_01058</name>
</gene>
<dbReference type="InterPro" id="IPR010398">
    <property type="entry name" value="DUF997"/>
</dbReference>
<keyword evidence="1" id="KW-1133">Transmembrane helix</keyword>
<dbReference type="OrthoDB" id="2051959at2"/>
<organism evidence="3 7">
    <name type="scientific">Anaerobutyricum hallii</name>
    <dbReference type="NCBI Taxonomy" id="39488"/>
    <lineage>
        <taxon>Bacteria</taxon>
        <taxon>Bacillati</taxon>
        <taxon>Bacillota</taxon>
        <taxon>Clostridia</taxon>
        <taxon>Lachnospirales</taxon>
        <taxon>Lachnospiraceae</taxon>
        <taxon>Anaerobutyricum</taxon>
    </lineage>
</organism>
<dbReference type="Proteomes" id="UP000286561">
    <property type="component" value="Unassembled WGS sequence"/>
</dbReference>
<evidence type="ECO:0000313" key="4">
    <source>
        <dbReference type="EMBL" id="RGZ86316.1"/>
    </source>
</evidence>
<dbReference type="EMBL" id="CYYC01000010">
    <property type="protein sequence ID" value="CUM91615.1"/>
    <property type="molecule type" value="Genomic_DNA"/>
</dbReference>
<protein>
    <submittedName>
        <fullName evidence="4">DUF997 family protein</fullName>
    </submittedName>
    <submittedName>
        <fullName evidence="3">Predicted membrane protein</fullName>
    </submittedName>
</protein>
<evidence type="ECO:0000313" key="9">
    <source>
        <dbReference type="Proteomes" id="UP000286561"/>
    </source>
</evidence>
<dbReference type="AlphaFoldDB" id="A0A174LBX9"/>
<reference evidence="6 7" key="1">
    <citation type="submission" date="2015-09" db="EMBL/GenBank/DDBJ databases">
        <authorList>
            <consortium name="Pathogen Informatics"/>
        </authorList>
    </citation>
    <scope>NUCLEOTIDE SEQUENCE [LARGE SCALE GENOMIC DNA]</scope>
    <source>
        <strain evidence="3 7">2789STDY5834835</strain>
        <strain evidence="2 6">2789STDY5834966</strain>
    </source>
</reference>
<evidence type="ECO:0000256" key="1">
    <source>
        <dbReference type="SAM" id="Phobius"/>
    </source>
</evidence>
<dbReference type="EMBL" id="CYZL01000058">
    <property type="protein sequence ID" value="CUP21732.1"/>
    <property type="molecule type" value="Genomic_DNA"/>
</dbReference>
<dbReference type="EMBL" id="QSEP01000003">
    <property type="protein sequence ID" value="RGZ86316.1"/>
    <property type="molecule type" value="Genomic_DNA"/>
</dbReference>
<reference evidence="8 9" key="2">
    <citation type="submission" date="2018-08" db="EMBL/GenBank/DDBJ databases">
        <title>A genome reference for cultivated species of the human gut microbiota.</title>
        <authorList>
            <person name="Zou Y."/>
            <person name="Xue W."/>
            <person name="Luo G."/>
        </authorList>
    </citation>
    <scope>NUCLEOTIDE SEQUENCE [LARGE SCALE GENOMIC DNA]</scope>
    <source>
        <strain evidence="5 8">AF45-14BH</strain>
        <strain evidence="4 9">AM48-23BH</strain>
    </source>
</reference>
<dbReference type="Proteomes" id="UP000283497">
    <property type="component" value="Unassembled WGS sequence"/>
</dbReference>
<dbReference type="Pfam" id="PF06196">
    <property type="entry name" value="DUF997"/>
    <property type="match status" value="1"/>
</dbReference>
<dbReference type="GeneID" id="75047962"/>
<dbReference type="Proteomes" id="UP000095390">
    <property type="component" value="Unassembled WGS sequence"/>
</dbReference>